<sequence length="219" mass="25272">MKTSQKVTFNVLLLLVFIFWTINVILQTSPIKLFDSTMISEIYHHSAWSLKFFRGITFLGNTDQTIAIVIIFTIILLWKRYYYAAIFLIINKILVTSTNTIIKHLVERERPIHHHFVYAGGFSYPSGHSASAFALYITLFIIAWFVFKNLKLRVLIGISCLTMTLLIGYSRIFLGVHYPSDIIGGYLLAATILTFTTLFLFSQNLLVFKFKHINEQCDK</sequence>
<evidence type="ECO:0000256" key="1">
    <source>
        <dbReference type="SAM" id="Phobius"/>
    </source>
</evidence>
<dbReference type="PANTHER" id="PTHR14969">
    <property type="entry name" value="SPHINGOSINE-1-PHOSPHATE PHOSPHOHYDROLASE"/>
    <property type="match status" value="1"/>
</dbReference>
<dbReference type="Gene3D" id="1.20.144.10">
    <property type="entry name" value="Phosphatidic acid phosphatase type 2/haloperoxidase"/>
    <property type="match status" value="2"/>
</dbReference>
<accession>A0ABW4BUF6</accession>
<evidence type="ECO:0000313" key="4">
    <source>
        <dbReference type="Proteomes" id="UP001597251"/>
    </source>
</evidence>
<dbReference type="EMBL" id="JBHTOI010000035">
    <property type="protein sequence ID" value="MFD1418157.1"/>
    <property type="molecule type" value="Genomic_DNA"/>
</dbReference>
<feature type="transmembrane region" description="Helical" evidence="1">
    <location>
        <begin position="85"/>
        <end position="106"/>
    </location>
</feature>
<dbReference type="RefSeq" id="WP_125677940.1">
    <property type="nucleotide sequence ID" value="NZ_JBHTOI010000035.1"/>
</dbReference>
<dbReference type="Proteomes" id="UP001597251">
    <property type="component" value="Unassembled WGS sequence"/>
</dbReference>
<feature type="transmembrane region" description="Helical" evidence="1">
    <location>
        <begin position="7"/>
        <end position="26"/>
    </location>
</feature>
<keyword evidence="4" id="KW-1185">Reference proteome</keyword>
<proteinExistence type="predicted"/>
<dbReference type="SMART" id="SM00014">
    <property type="entry name" value="acidPPc"/>
    <property type="match status" value="1"/>
</dbReference>
<feature type="transmembrane region" description="Helical" evidence="1">
    <location>
        <begin position="154"/>
        <end position="176"/>
    </location>
</feature>
<evidence type="ECO:0000259" key="2">
    <source>
        <dbReference type="SMART" id="SM00014"/>
    </source>
</evidence>
<organism evidence="3 4">
    <name type="scientific">Companilactobacillus keshanensis</name>
    <dbReference type="NCBI Taxonomy" id="2486003"/>
    <lineage>
        <taxon>Bacteria</taxon>
        <taxon>Bacillati</taxon>
        <taxon>Bacillota</taxon>
        <taxon>Bacilli</taxon>
        <taxon>Lactobacillales</taxon>
        <taxon>Lactobacillaceae</taxon>
        <taxon>Companilactobacillus</taxon>
    </lineage>
</organism>
<dbReference type="Pfam" id="PF01569">
    <property type="entry name" value="PAP2"/>
    <property type="match status" value="1"/>
</dbReference>
<evidence type="ECO:0000313" key="3">
    <source>
        <dbReference type="EMBL" id="MFD1418157.1"/>
    </source>
</evidence>
<dbReference type="InterPro" id="IPR036938">
    <property type="entry name" value="PAP2/HPO_sf"/>
</dbReference>
<keyword evidence="1" id="KW-1133">Transmembrane helix</keyword>
<feature type="transmembrane region" description="Helical" evidence="1">
    <location>
        <begin position="126"/>
        <end position="147"/>
    </location>
</feature>
<dbReference type="SUPFAM" id="SSF48317">
    <property type="entry name" value="Acid phosphatase/Vanadium-dependent haloperoxidase"/>
    <property type="match status" value="1"/>
</dbReference>
<protein>
    <submittedName>
        <fullName evidence="3">Phosphatase PAP2 family protein</fullName>
    </submittedName>
</protein>
<feature type="transmembrane region" description="Helical" evidence="1">
    <location>
        <begin position="58"/>
        <end position="78"/>
    </location>
</feature>
<keyword evidence="1" id="KW-0812">Transmembrane</keyword>
<feature type="transmembrane region" description="Helical" evidence="1">
    <location>
        <begin position="182"/>
        <end position="201"/>
    </location>
</feature>
<gene>
    <name evidence="3" type="ORF">ACFQ42_05350</name>
</gene>
<keyword evidence="1" id="KW-0472">Membrane</keyword>
<dbReference type="PANTHER" id="PTHR14969:SF13">
    <property type="entry name" value="AT30094P"/>
    <property type="match status" value="1"/>
</dbReference>
<dbReference type="InterPro" id="IPR000326">
    <property type="entry name" value="PAP2/HPO"/>
</dbReference>
<dbReference type="CDD" id="cd03392">
    <property type="entry name" value="PAP2_like_2"/>
    <property type="match status" value="1"/>
</dbReference>
<comment type="caution">
    <text evidence="3">The sequence shown here is derived from an EMBL/GenBank/DDBJ whole genome shotgun (WGS) entry which is preliminary data.</text>
</comment>
<reference evidence="4" key="1">
    <citation type="journal article" date="2019" name="Int. J. Syst. Evol. Microbiol.">
        <title>The Global Catalogue of Microorganisms (GCM) 10K type strain sequencing project: providing services to taxonomists for standard genome sequencing and annotation.</title>
        <authorList>
            <consortium name="The Broad Institute Genomics Platform"/>
            <consortium name="The Broad Institute Genome Sequencing Center for Infectious Disease"/>
            <person name="Wu L."/>
            <person name="Ma J."/>
        </authorList>
    </citation>
    <scope>NUCLEOTIDE SEQUENCE [LARGE SCALE GENOMIC DNA]</scope>
    <source>
        <strain evidence="4">CCM 8936</strain>
    </source>
</reference>
<name>A0ABW4BUF6_9LACO</name>
<feature type="domain" description="Phosphatidic acid phosphatase type 2/haloperoxidase" evidence="2">
    <location>
        <begin position="85"/>
        <end position="197"/>
    </location>
</feature>